<dbReference type="Proteomes" id="UP000027135">
    <property type="component" value="Unassembled WGS sequence"/>
</dbReference>
<evidence type="ECO:0000313" key="3">
    <source>
        <dbReference type="Proteomes" id="UP000027135"/>
    </source>
</evidence>
<protein>
    <submittedName>
        <fullName evidence="2">Uncharacterized protein</fullName>
    </submittedName>
</protein>
<keyword evidence="1" id="KW-1133">Transmembrane helix</keyword>
<dbReference type="EMBL" id="KK853050">
    <property type="protein sequence ID" value="KDR12051.1"/>
    <property type="molecule type" value="Genomic_DNA"/>
</dbReference>
<evidence type="ECO:0000256" key="1">
    <source>
        <dbReference type="SAM" id="Phobius"/>
    </source>
</evidence>
<keyword evidence="1" id="KW-0472">Membrane</keyword>
<sequence>MSGNMVDVRVPRWWMGGVASAAAACFTQFLDTIKVNCAVMETVSSFETLVNFY</sequence>
<accession>A0A067QRD4</accession>
<proteinExistence type="predicted"/>
<reference evidence="2 3" key="1">
    <citation type="journal article" date="2014" name="Nat. Commun.">
        <title>Molecular traces of alternative social organization in a termite genome.</title>
        <authorList>
            <person name="Terrapon N."/>
            <person name="Li C."/>
            <person name="Robertson H.M."/>
            <person name="Ji L."/>
            <person name="Meng X."/>
            <person name="Booth W."/>
            <person name="Chen Z."/>
            <person name="Childers C.P."/>
            <person name="Glastad K.M."/>
            <person name="Gokhale K."/>
            <person name="Gowin J."/>
            <person name="Gronenberg W."/>
            <person name="Hermansen R.A."/>
            <person name="Hu H."/>
            <person name="Hunt B.G."/>
            <person name="Huylmans A.K."/>
            <person name="Khalil S.M."/>
            <person name="Mitchell R.D."/>
            <person name="Munoz-Torres M.C."/>
            <person name="Mustard J.A."/>
            <person name="Pan H."/>
            <person name="Reese J.T."/>
            <person name="Scharf M.E."/>
            <person name="Sun F."/>
            <person name="Vogel H."/>
            <person name="Xiao J."/>
            <person name="Yang W."/>
            <person name="Yang Z."/>
            <person name="Yang Z."/>
            <person name="Zhou J."/>
            <person name="Zhu J."/>
            <person name="Brent C.S."/>
            <person name="Elsik C.G."/>
            <person name="Goodisman M.A."/>
            <person name="Liberles D.A."/>
            <person name="Roe R.M."/>
            <person name="Vargo E.L."/>
            <person name="Vilcinskas A."/>
            <person name="Wang J."/>
            <person name="Bornberg-Bauer E."/>
            <person name="Korb J."/>
            <person name="Zhang G."/>
            <person name="Liebig J."/>
        </authorList>
    </citation>
    <scope>NUCLEOTIDE SEQUENCE [LARGE SCALE GENOMIC DNA]</scope>
    <source>
        <tissue evidence="2">Whole organism</tissue>
    </source>
</reference>
<keyword evidence="3" id="KW-1185">Reference proteome</keyword>
<keyword evidence="1" id="KW-0812">Transmembrane</keyword>
<name>A0A067QRD4_ZOONE</name>
<evidence type="ECO:0000313" key="2">
    <source>
        <dbReference type="EMBL" id="KDR12051.1"/>
    </source>
</evidence>
<dbReference type="AlphaFoldDB" id="A0A067QRD4"/>
<feature type="transmembrane region" description="Helical" evidence="1">
    <location>
        <begin position="12"/>
        <end position="30"/>
    </location>
</feature>
<gene>
    <name evidence="2" type="ORF">L798_13584</name>
</gene>
<dbReference type="InParanoid" id="A0A067QRD4"/>
<organism evidence="2 3">
    <name type="scientific">Zootermopsis nevadensis</name>
    <name type="common">Dampwood termite</name>
    <dbReference type="NCBI Taxonomy" id="136037"/>
    <lineage>
        <taxon>Eukaryota</taxon>
        <taxon>Metazoa</taxon>
        <taxon>Ecdysozoa</taxon>
        <taxon>Arthropoda</taxon>
        <taxon>Hexapoda</taxon>
        <taxon>Insecta</taxon>
        <taxon>Pterygota</taxon>
        <taxon>Neoptera</taxon>
        <taxon>Polyneoptera</taxon>
        <taxon>Dictyoptera</taxon>
        <taxon>Blattodea</taxon>
        <taxon>Blattoidea</taxon>
        <taxon>Termitoidae</taxon>
        <taxon>Termopsidae</taxon>
        <taxon>Zootermopsis</taxon>
    </lineage>
</organism>